<comment type="caution">
    <text evidence="1">The sequence shown here is derived from an EMBL/GenBank/DDBJ whole genome shotgun (WGS) entry which is preliminary data.</text>
</comment>
<dbReference type="AlphaFoldDB" id="A0A103YMV8"/>
<name>A0A103YMV8_CYNCS</name>
<accession>A0A103YMV8</accession>
<reference evidence="1 2" key="1">
    <citation type="journal article" date="2016" name="Sci. Rep.">
        <title>The genome sequence of the outbreeding globe artichoke constructed de novo incorporating a phase-aware low-pass sequencing strategy of F1 progeny.</title>
        <authorList>
            <person name="Scaglione D."/>
            <person name="Reyes-Chin-Wo S."/>
            <person name="Acquadro A."/>
            <person name="Froenicke L."/>
            <person name="Portis E."/>
            <person name="Beitel C."/>
            <person name="Tirone M."/>
            <person name="Mauro R."/>
            <person name="Lo Monaco A."/>
            <person name="Mauromicale G."/>
            <person name="Faccioli P."/>
            <person name="Cattivelli L."/>
            <person name="Rieseberg L."/>
            <person name="Michelmore R."/>
            <person name="Lanteri S."/>
        </authorList>
    </citation>
    <scope>NUCLEOTIDE SEQUENCE [LARGE SCALE GENOMIC DNA]</scope>
    <source>
        <strain evidence="1">2C</strain>
    </source>
</reference>
<dbReference type="Proteomes" id="UP000243975">
    <property type="component" value="Unassembled WGS sequence"/>
</dbReference>
<evidence type="ECO:0000313" key="2">
    <source>
        <dbReference type="Proteomes" id="UP000243975"/>
    </source>
</evidence>
<protein>
    <submittedName>
        <fullName evidence="1">Uncharacterized protein</fullName>
    </submittedName>
</protein>
<keyword evidence="2" id="KW-1185">Reference proteome</keyword>
<dbReference type="Gramene" id="KVI12056">
    <property type="protein sequence ID" value="KVI12056"/>
    <property type="gene ID" value="Ccrd_009528"/>
</dbReference>
<proteinExistence type="predicted"/>
<organism evidence="1 2">
    <name type="scientific">Cynara cardunculus var. scolymus</name>
    <name type="common">Globe artichoke</name>
    <name type="synonym">Cynara scolymus</name>
    <dbReference type="NCBI Taxonomy" id="59895"/>
    <lineage>
        <taxon>Eukaryota</taxon>
        <taxon>Viridiplantae</taxon>
        <taxon>Streptophyta</taxon>
        <taxon>Embryophyta</taxon>
        <taxon>Tracheophyta</taxon>
        <taxon>Spermatophyta</taxon>
        <taxon>Magnoliopsida</taxon>
        <taxon>eudicotyledons</taxon>
        <taxon>Gunneridae</taxon>
        <taxon>Pentapetalae</taxon>
        <taxon>asterids</taxon>
        <taxon>campanulids</taxon>
        <taxon>Asterales</taxon>
        <taxon>Asteraceae</taxon>
        <taxon>Carduoideae</taxon>
        <taxon>Cardueae</taxon>
        <taxon>Carduinae</taxon>
        <taxon>Cynara</taxon>
    </lineage>
</organism>
<gene>
    <name evidence="1" type="ORF">Ccrd_009528</name>
</gene>
<dbReference type="STRING" id="59895.A0A103YMV8"/>
<dbReference type="EMBL" id="LEKV01000017">
    <property type="protein sequence ID" value="KVI12056.1"/>
    <property type="molecule type" value="Genomic_DNA"/>
</dbReference>
<evidence type="ECO:0000313" key="1">
    <source>
        <dbReference type="EMBL" id="KVI12056.1"/>
    </source>
</evidence>
<sequence length="118" mass="13281">MSIISPSVGLGKTIKNFVDADHPDLLRFPFLDQTYSIPKHFVFKEIGSQTFLNSEGNLRHKSHQHPLILVATQCNDITKPTSSNIKPLSCHNPMKKVELLCNGCLKPIMAMPFYKCLN</sequence>